<dbReference type="InterPro" id="IPR035965">
    <property type="entry name" value="PAS-like_dom_sf"/>
</dbReference>
<dbReference type="InterPro" id="IPR051310">
    <property type="entry name" value="MCP_chemotaxis"/>
</dbReference>
<organism evidence="10 11">
    <name type="scientific">Leptothrix cholodnii (strain ATCC 51168 / LMG 8142 / SP-6)</name>
    <name type="common">Leptothrix discophora (strain SP-6)</name>
    <dbReference type="NCBI Taxonomy" id="395495"/>
    <lineage>
        <taxon>Bacteria</taxon>
        <taxon>Pseudomonadati</taxon>
        <taxon>Pseudomonadota</taxon>
        <taxon>Betaproteobacteria</taxon>
        <taxon>Burkholderiales</taxon>
        <taxon>Sphaerotilaceae</taxon>
        <taxon>Leptothrix</taxon>
    </lineage>
</organism>
<dbReference type="Pfam" id="PF13188">
    <property type="entry name" value="PAS_8"/>
    <property type="match status" value="1"/>
</dbReference>
<dbReference type="SUPFAM" id="SSF158472">
    <property type="entry name" value="HAMP domain-like"/>
    <property type="match status" value="1"/>
</dbReference>
<dbReference type="PRINTS" id="PR00260">
    <property type="entry name" value="CHEMTRNSDUCR"/>
</dbReference>
<feature type="transmembrane region" description="Helical" evidence="6">
    <location>
        <begin position="205"/>
        <end position="225"/>
    </location>
</feature>
<keyword evidence="11" id="KW-1185">Reference proteome</keyword>
<dbReference type="Gene3D" id="3.30.450.20">
    <property type="entry name" value="PAS domain"/>
    <property type="match status" value="1"/>
</dbReference>
<feature type="transmembrane region" description="Helical" evidence="6">
    <location>
        <begin position="20"/>
        <end position="44"/>
    </location>
</feature>
<dbReference type="FunFam" id="1.10.287.950:FF:000001">
    <property type="entry name" value="Methyl-accepting chemotaxis sensory transducer"/>
    <property type="match status" value="1"/>
</dbReference>
<evidence type="ECO:0000256" key="3">
    <source>
        <dbReference type="ARBA" id="ARBA00029447"/>
    </source>
</evidence>
<evidence type="ECO:0000256" key="6">
    <source>
        <dbReference type="SAM" id="Phobius"/>
    </source>
</evidence>
<dbReference type="HOGENOM" id="CLU_000445_107_20_4"/>
<dbReference type="CDD" id="cd00130">
    <property type="entry name" value="PAS"/>
    <property type="match status" value="1"/>
</dbReference>
<evidence type="ECO:0000313" key="11">
    <source>
        <dbReference type="Proteomes" id="UP000001693"/>
    </source>
</evidence>
<dbReference type="AlphaFoldDB" id="B1XWD0"/>
<evidence type="ECO:0000259" key="9">
    <source>
        <dbReference type="PROSITE" id="PS50885"/>
    </source>
</evidence>
<dbReference type="Gene3D" id="1.10.287.950">
    <property type="entry name" value="Methyl-accepting chemotaxis protein"/>
    <property type="match status" value="1"/>
</dbReference>
<dbReference type="Proteomes" id="UP000001693">
    <property type="component" value="Chromosome"/>
</dbReference>
<dbReference type="InterPro" id="IPR003660">
    <property type="entry name" value="HAMP_dom"/>
</dbReference>
<feature type="domain" description="PAS" evidence="8">
    <location>
        <begin position="372"/>
        <end position="414"/>
    </location>
</feature>
<keyword evidence="4" id="KW-0807">Transducer</keyword>
<evidence type="ECO:0000256" key="4">
    <source>
        <dbReference type="PROSITE-ProRule" id="PRU00284"/>
    </source>
</evidence>
<feature type="domain" description="Methyl-accepting transducer" evidence="7">
    <location>
        <begin position="591"/>
        <end position="806"/>
    </location>
</feature>
<feature type="region of interest" description="Disordered" evidence="5">
    <location>
        <begin position="837"/>
        <end position="885"/>
    </location>
</feature>
<dbReference type="CDD" id="cd06225">
    <property type="entry name" value="HAMP"/>
    <property type="match status" value="1"/>
</dbReference>
<keyword evidence="2" id="KW-0145">Chemotaxis</keyword>
<keyword evidence="6" id="KW-0812">Transmembrane</keyword>
<dbReference type="GO" id="GO:0006935">
    <property type="term" value="P:chemotaxis"/>
    <property type="evidence" value="ECO:0007669"/>
    <property type="project" value="UniProtKB-KW"/>
</dbReference>
<dbReference type="RefSeq" id="WP_012346560.1">
    <property type="nucleotide sequence ID" value="NC_010524.1"/>
</dbReference>
<dbReference type="GO" id="GO:0005886">
    <property type="term" value="C:plasma membrane"/>
    <property type="evidence" value="ECO:0007669"/>
    <property type="project" value="TreeGrafter"/>
</dbReference>
<accession>B1XWD0</accession>
<dbReference type="CDD" id="cd17527">
    <property type="entry name" value="HAMP_II"/>
    <property type="match status" value="1"/>
</dbReference>
<dbReference type="KEGG" id="lch:Lcho_1530"/>
<dbReference type="SUPFAM" id="SSF55785">
    <property type="entry name" value="PYP-like sensor domain (PAS domain)"/>
    <property type="match status" value="1"/>
</dbReference>
<dbReference type="Gene3D" id="1.20.120.1530">
    <property type="match status" value="1"/>
</dbReference>
<dbReference type="PROSITE" id="PS50112">
    <property type="entry name" value="PAS"/>
    <property type="match status" value="1"/>
</dbReference>
<dbReference type="EMBL" id="CP001013">
    <property type="protein sequence ID" value="ACB33798.1"/>
    <property type="molecule type" value="Genomic_DNA"/>
</dbReference>
<name>B1XWD0_LEPCP</name>
<dbReference type="SMART" id="SM00283">
    <property type="entry name" value="MA"/>
    <property type="match status" value="1"/>
</dbReference>
<keyword evidence="6" id="KW-1133">Transmembrane helix</keyword>
<feature type="domain" description="HAMP" evidence="9">
    <location>
        <begin position="534"/>
        <end position="586"/>
    </location>
</feature>
<evidence type="ECO:0000256" key="1">
    <source>
        <dbReference type="ARBA" id="ARBA00004370"/>
    </source>
</evidence>
<dbReference type="InterPro" id="IPR004089">
    <property type="entry name" value="MCPsignal_dom"/>
</dbReference>
<proteinExistence type="inferred from homology"/>
<evidence type="ECO:0000313" key="10">
    <source>
        <dbReference type="EMBL" id="ACB33798.1"/>
    </source>
</evidence>
<dbReference type="STRING" id="395495.Lcho_1530"/>
<dbReference type="Pfam" id="PF18575">
    <property type="entry name" value="HAMP_N3"/>
    <property type="match status" value="1"/>
</dbReference>
<dbReference type="SMART" id="SM00304">
    <property type="entry name" value="HAMP"/>
    <property type="match status" value="2"/>
</dbReference>
<reference evidence="10 11" key="1">
    <citation type="submission" date="2008-03" db="EMBL/GenBank/DDBJ databases">
        <title>Complete sequence of Leptothrix cholodnii SP-6.</title>
        <authorList>
            <consortium name="US DOE Joint Genome Institute"/>
            <person name="Copeland A."/>
            <person name="Lucas S."/>
            <person name="Lapidus A."/>
            <person name="Glavina del Rio T."/>
            <person name="Dalin E."/>
            <person name="Tice H."/>
            <person name="Bruce D."/>
            <person name="Goodwin L."/>
            <person name="Pitluck S."/>
            <person name="Chertkov O."/>
            <person name="Brettin T."/>
            <person name="Detter J.C."/>
            <person name="Han C."/>
            <person name="Kuske C.R."/>
            <person name="Schmutz J."/>
            <person name="Larimer F."/>
            <person name="Land M."/>
            <person name="Hauser L."/>
            <person name="Kyrpides N."/>
            <person name="Lykidis A."/>
            <person name="Emerson D."/>
            <person name="Richardson P."/>
        </authorList>
    </citation>
    <scope>NUCLEOTIDE SEQUENCE [LARGE SCALE GENOMIC DNA]</scope>
    <source>
        <strain evidence="11">ATCC 51168 / LMG 8142 / SP-6</strain>
    </source>
</reference>
<dbReference type="eggNOG" id="COG3850">
    <property type="taxonomic scope" value="Bacteria"/>
</dbReference>
<evidence type="ECO:0000259" key="7">
    <source>
        <dbReference type="PROSITE" id="PS50111"/>
    </source>
</evidence>
<feature type="compositionally biased region" description="Low complexity" evidence="5">
    <location>
        <begin position="851"/>
        <end position="869"/>
    </location>
</feature>
<gene>
    <name evidence="10" type="ordered locus">Lcho_1530</name>
</gene>
<dbReference type="eggNOG" id="COG0840">
    <property type="taxonomic scope" value="Bacteria"/>
</dbReference>
<dbReference type="InterPro" id="IPR000014">
    <property type="entry name" value="PAS"/>
</dbReference>
<dbReference type="Pfam" id="PF00672">
    <property type="entry name" value="HAMP"/>
    <property type="match status" value="1"/>
</dbReference>
<dbReference type="Pfam" id="PF18947">
    <property type="entry name" value="HAMP_2"/>
    <property type="match status" value="1"/>
</dbReference>
<dbReference type="Pfam" id="PF00015">
    <property type="entry name" value="MCPsignal"/>
    <property type="match status" value="1"/>
</dbReference>
<evidence type="ECO:0000256" key="5">
    <source>
        <dbReference type="SAM" id="MobiDB-lite"/>
    </source>
</evidence>
<dbReference type="PANTHER" id="PTHR43531">
    <property type="entry name" value="PROTEIN ICFG"/>
    <property type="match status" value="1"/>
</dbReference>
<protein>
    <submittedName>
        <fullName evidence="10">Methyl-accepting chemotaxis sensory transducer with Pas/Pac sensor</fullName>
    </submittedName>
</protein>
<dbReference type="PROSITE" id="PS50885">
    <property type="entry name" value="HAMP"/>
    <property type="match status" value="2"/>
</dbReference>
<comment type="subcellular location">
    <subcellularLocation>
        <location evidence="1">Membrane</location>
    </subcellularLocation>
</comment>
<evidence type="ECO:0000259" key="8">
    <source>
        <dbReference type="PROSITE" id="PS50112"/>
    </source>
</evidence>
<dbReference type="PROSITE" id="PS50111">
    <property type="entry name" value="CHEMOTAXIS_TRANSDUC_2"/>
    <property type="match status" value="1"/>
</dbReference>
<sequence length="890" mass="94944" precursor="true">MTTHSPLPSGPAALSRRLSITWKLFVGAALPVLMIAAFAAWLSFTLANLRQHAQVAVPAAVEFALLGKDMQRDVVQVQQFLSDVSATRGEDGLDDGFTQAARHKDAFVAGTERFRTALKAREAGEQLAALDRVRAHFDTYYDTGVAMARAYVKGGPAEGNALMPQFDKASADLQASMEAFIGVEAGLLQAETTQVGQMVESMTHLSLALCVAVALGTGLLSWLIARSITRPLHRVQKASADIAAGRLDAPLQLDGRDELARLAQSVEQMRSTVRGFITEVNTMSAEHERGDIDATIPSDRFAGEYRAMAEGVNTMVRNHIETKKMAMRFVAQFAGGDFSGEVPCLPGKKAFIKETLEQTRARLREAADAAAENLRIRLALDGVPSAVLIADSDNVIRYANQSVTALLGRIEADLRTVLPNFDASKVVGANFDIFHKNPAHQRKLVESLQDPHRSQWKFGERTISLVASPIHDHQGRRSGAVLEWQDRTEETRLEEAVTAVVQSAARGDFSQRLDMAEASGFFKLLGSGINDLVGSTERNLDTFSAALARISDGDLSRSVEGDFEGIFERLQGDLNQMSAQLVSTISQVNSAAASLTSAANQVSSTSQSLSQAASEQAASIEQTSASLQEMAASVKQNADNAHMTDGMATQAAREATDGGAAVAQTVEAMKAIATRISIIDDIAYQTNLLALNAAIEAARAGDHGKGFAVVAAEVRKLAERSQVAAQEIGQLAGSSVKMAEKAGSLLGQMVPSINKTSELVQEIAAASGEQSGSVTQINQAMEHVNGSTQQNASAAEQLSATSEELSAQATQLQELMAFFQLQNDDVVITGNRRAAGNPGVRTLEPQPHMNPRTPARAPVTAPRANTRPAATHKARQGSGAWADVVDAGRF</sequence>
<dbReference type="SUPFAM" id="SSF58104">
    <property type="entry name" value="Methyl-accepting chemotaxis protein (MCP) signaling domain"/>
    <property type="match status" value="1"/>
</dbReference>
<dbReference type="InterPro" id="IPR041395">
    <property type="entry name" value="McpB_HAMP_3rd"/>
</dbReference>
<evidence type="ECO:0000256" key="2">
    <source>
        <dbReference type="ARBA" id="ARBA00022500"/>
    </source>
</evidence>
<dbReference type="CDD" id="cd17528">
    <property type="entry name" value="HAMP_III"/>
    <property type="match status" value="1"/>
</dbReference>
<comment type="similarity">
    <text evidence="3">Belongs to the methyl-accepting chemotaxis (MCP) protein family.</text>
</comment>
<dbReference type="PANTHER" id="PTHR43531:SF11">
    <property type="entry name" value="METHYL-ACCEPTING CHEMOTAXIS PROTEIN 3"/>
    <property type="match status" value="1"/>
</dbReference>
<dbReference type="GO" id="GO:0004888">
    <property type="term" value="F:transmembrane signaling receptor activity"/>
    <property type="evidence" value="ECO:0007669"/>
    <property type="project" value="InterPro"/>
</dbReference>
<dbReference type="GO" id="GO:0007165">
    <property type="term" value="P:signal transduction"/>
    <property type="evidence" value="ECO:0007669"/>
    <property type="project" value="UniProtKB-KW"/>
</dbReference>
<feature type="domain" description="HAMP" evidence="9">
    <location>
        <begin position="226"/>
        <end position="278"/>
    </location>
</feature>
<keyword evidence="6" id="KW-0472">Membrane</keyword>
<dbReference type="CDD" id="cd11386">
    <property type="entry name" value="MCP_signal"/>
    <property type="match status" value="1"/>
</dbReference>
<dbReference type="InterPro" id="IPR004090">
    <property type="entry name" value="Chemotax_Me-accpt_rcpt"/>
</dbReference>